<dbReference type="EMBL" id="CYXV01000007">
    <property type="protein sequence ID" value="CUM97155.1"/>
    <property type="molecule type" value="Genomic_DNA"/>
</dbReference>
<reference evidence="1 2" key="1">
    <citation type="submission" date="2015-09" db="EMBL/GenBank/DDBJ databases">
        <authorList>
            <consortium name="Pathogen Informatics"/>
        </authorList>
    </citation>
    <scope>NUCLEOTIDE SEQUENCE [LARGE SCALE GENOMIC DNA]</scope>
    <source>
        <strain evidence="1 2">2789STDY5608863</strain>
    </source>
</reference>
<protein>
    <submittedName>
        <fullName evidence="1">Uncharacterized protein</fullName>
    </submittedName>
</protein>
<evidence type="ECO:0000313" key="2">
    <source>
        <dbReference type="Proteomes" id="UP000095495"/>
    </source>
</evidence>
<name>A0A173T5D9_9FIRM</name>
<dbReference type="AlphaFoldDB" id="A0A173T5D9"/>
<gene>
    <name evidence="1" type="ORF">ERS852420_01872</name>
</gene>
<organism evidence="1 2">
    <name type="scientific">Roseburia faecis</name>
    <dbReference type="NCBI Taxonomy" id="301302"/>
    <lineage>
        <taxon>Bacteria</taxon>
        <taxon>Bacillati</taxon>
        <taxon>Bacillota</taxon>
        <taxon>Clostridia</taxon>
        <taxon>Lachnospirales</taxon>
        <taxon>Lachnospiraceae</taxon>
        <taxon>Roseburia</taxon>
    </lineage>
</organism>
<dbReference type="Proteomes" id="UP000095495">
    <property type="component" value="Unassembled WGS sequence"/>
</dbReference>
<evidence type="ECO:0000313" key="1">
    <source>
        <dbReference type="EMBL" id="CUM97155.1"/>
    </source>
</evidence>
<sequence length="96" mass="10984">MIFTDIKNRGAYQDASRFSFYCKVPFLVQEMETVRVVEVISELERICEPVAEAYPVFPDFQLDLLVTFHAEELLPAVTSALVQENQKSEVPDTINI</sequence>
<accession>A0A173T5D9</accession>
<proteinExistence type="predicted"/>